<dbReference type="PANTHER" id="PTHR24271:SF50">
    <property type="match status" value="1"/>
</dbReference>
<name>A0A1A9WY01_9MUSC</name>
<dbReference type="PANTHER" id="PTHR24271">
    <property type="entry name" value="KALLIKREIN-RELATED"/>
    <property type="match status" value="1"/>
</dbReference>
<dbReference type="EnsemblMetazoa" id="GBRI036842-RA">
    <property type="protein sequence ID" value="GBRI036842-PA"/>
    <property type="gene ID" value="GBRI036842"/>
</dbReference>
<keyword evidence="4" id="KW-1185">Reference proteome</keyword>
<accession>A0A1A9WY01</accession>
<dbReference type="Pfam" id="PF00089">
    <property type="entry name" value="Trypsin"/>
    <property type="match status" value="2"/>
</dbReference>
<dbReference type="Gene3D" id="2.40.10.10">
    <property type="entry name" value="Trypsin-like serine proteases"/>
    <property type="match status" value="3"/>
</dbReference>
<evidence type="ECO:0000259" key="2">
    <source>
        <dbReference type="PROSITE" id="PS50240"/>
    </source>
</evidence>
<dbReference type="STRING" id="37001.A0A1A9WY01"/>
<dbReference type="Proteomes" id="UP000091820">
    <property type="component" value="Unassembled WGS sequence"/>
</dbReference>
<protein>
    <recommendedName>
        <fullName evidence="2">Peptidase S1 domain-containing protein</fullName>
    </recommendedName>
</protein>
<dbReference type="InterPro" id="IPR009003">
    <property type="entry name" value="Peptidase_S1_PA"/>
</dbReference>
<dbReference type="VEuPathDB" id="VectorBase:GBRI036842"/>
<dbReference type="SUPFAM" id="SSF50494">
    <property type="entry name" value="Trypsin-like serine proteases"/>
    <property type="match status" value="2"/>
</dbReference>
<dbReference type="PROSITE" id="PS50240">
    <property type="entry name" value="TRYPSIN_DOM"/>
    <property type="match status" value="1"/>
</dbReference>
<dbReference type="SMART" id="SM00020">
    <property type="entry name" value="Tryp_SPc"/>
    <property type="match status" value="1"/>
</dbReference>
<proteinExistence type="predicted"/>
<reference evidence="4" key="1">
    <citation type="submission" date="2014-03" db="EMBL/GenBank/DDBJ databases">
        <authorList>
            <person name="Aksoy S."/>
            <person name="Warren W."/>
            <person name="Wilson R.K."/>
        </authorList>
    </citation>
    <scope>NUCLEOTIDE SEQUENCE [LARGE SCALE GENOMIC DNA]</scope>
    <source>
        <strain evidence="4">IAEA</strain>
    </source>
</reference>
<evidence type="ECO:0000256" key="1">
    <source>
        <dbReference type="ARBA" id="ARBA00023157"/>
    </source>
</evidence>
<dbReference type="GO" id="GO:0006508">
    <property type="term" value="P:proteolysis"/>
    <property type="evidence" value="ECO:0007669"/>
    <property type="project" value="InterPro"/>
</dbReference>
<dbReference type="AlphaFoldDB" id="A0A1A9WY01"/>
<evidence type="ECO:0000313" key="3">
    <source>
        <dbReference type="EnsemblMetazoa" id="GBRI036842-PA"/>
    </source>
</evidence>
<dbReference type="GO" id="GO:0004252">
    <property type="term" value="F:serine-type endopeptidase activity"/>
    <property type="evidence" value="ECO:0007669"/>
    <property type="project" value="InterPro"/>
</dbReference>
<keyword evidence="1" id="KW-1015">Disulfide bond</keyword>
<reference evidence="3" key="2">
    <citation type="submission" date="2020-05" db="UniProtKB">
        <authorList>
            <consortium name="EnsemblMetazoa"/>
        </authorList>
    </citation>
    <scope>IDENTIFICATION</scope>
    <source>
        <strain evidence="3">IAEA</strain>
    </source>
</reference>
<organism evidence="3 4">
    <name type="scientific">Glossina brevipalpis</name>
    <dbReference type="NCBI Taxonomy" id="37001"/>
    <lineage>
        <taxon>Eukaryota</taxon>
        <taxon>Metazoa</taxon>
        <taxon>Ecdysozoa</taxon>
        <taxon>Arthropoda</taxon>
        <taxon>Hexapoda</taxon>
        <taxon>Insecta</taxon>
        <taxon>Pterygota</taxon>
        <taxon>Neoptera</taxon>
        <taxon>Endopterygota</taxon>
        <taxon>Diptera</taxon>
        <taxon>Brachycera</taxon>
        <taxon>Muscomorpha</taxon>
        <taxon>Hippoboscoidea</taxon>
        <taxon>Glossinidae</taxon>
        <taxon>Glossina</taxon>
    </lineage>
</organism>
<evidence type="ECO:0000313" key="4">
    <source>
        <dbReference type="Proteomes" id="UP000091820"/>
    </source>
</evidence>
<dbReference type="InterPro" id="IPR043504">
    <property type="entry name" value="Peptidase_S1_PA_chymotrypsin"/>
</dbReference>
<sequence>MYPLSPFRSPAEKPLYLLAISFDFHSLQLQNVKSHRKLGSILSENVILTEYAPDLSKRSIIKKNNEKKKVTGHIVFVTVNVRIGDEIRWRKTINLSKNLPPGPFDPQIALIKLNRNITLTPDTATPFSLPAAEPKAGSKCSVIGWTSDSFERLVEYQVNVLNYNECKKRLPSLHENALCVELTGKDHCKDLHGGDALLCDGILTCVLSHNDQCDKNQPRPCASLFTHRDWIESTIKELDSFPPVISRLSSYSKHLVIIGWYENDGLITNQGFASILSDDAVLTSYATEFDSNMENALYIKRGQSKGYLFYNFIPFSNVRTGHEFLVWNSVFNVLHEHQPSYLQPQIAIIKLNPKLKLNEQRTAILPLPFSELEEYVGCVTFGLKDHFIIETDVVIIEPNECLKFIPRINHKAICIDIPEDSSGEEDHCKLFTNGAPVICNGYLLSIVSWEKPCDPYKPRISSSVYIYKDWIINHLEENFTSLNNALKRILEFQKLFNKITQQNCFMKPVLLSSKAKLFYSINSQVYEFEKAFKKLFFFFKTITLQIERQ</sequence>
<feature type="domain" description="Peptidase S1" evidence="2">
    <location>
        <begin position="101"/>
        <end position="236"/>
    </location>
</feature>
<dbReference type="InterPro" id="IPR001254">
    <property type="entry name" value="Trypsin_dom"/>
</dbReference>